<dbReference type="Gene3D" id="3.20.20.100">
    <property type="entry name" value="NADP-dependent oxidoreductase domain"/>
    <property type="match status" value="1"/>
</dbReference>
<sequence>MDYRTLGRTDIKVSLICLGTMTWGSQNSQAEAHEQMDYAVGQGVNFIDTAEAYPVTPVSKDTQFLTETYIGNWIEKRGRRDDIVLATKVAGPTRDPIRSFRGGNNRLDRRNIVQAVEDSLARLKTDYIDLYQVHWPDRSVPSFGRRGLDRIDDGPDTVPIEDTLDALAHLVQAGKIRAFGVSNETPWGLSEYLRLVRDKGLPRVASIQNAYNLLNRTFEQGLSEFGLREDVGLLAYSPLAGGNLTGKYLGGVIPTGSRRDVSKQFVRYDLPNQPVASARYVAIAQAFGLDPAQMALAFVNSRRFVTATIIGATSMDQLKIDIASADLTLPDEAIAAIEGVHREIPDPCP</sequence>
<organism evidence="3 4">
    <name type="scientific">Sphingobium xenophagum</name>
    <dbReference type="NCBI Taxonomy" id="121428"/>
    <lineage>
        <taxon>Bacteria</taxon>
        <taxon>Pseudomonadati</taxon>
        <taxon>Pseudomonadota</taxon>
        <taxon>Alphaproteobacteria</taxon>
        <taxon>Sphingomonadales</taxon>
        <taxon>Sphingomonadaceae</taxon>
        <taxon>Sphingobium</taxon>
    </lineage>
</organism>
<dbReference type="RefSeq" id="WP_310223323.1">
    <property type="nucleotide sequence ID" value="NZ_JAVDWV010000006.1"/>
</dbReference>
<dbReference type="PANTHER" id="PTHR43364">
    <property type="entry name" value="NADH-SPECIFIC METHYLGLYOXAL REDUCTASE-RELATED"/>
    <property type="match status" value="1"/>
</dbReference>
<keyword evidence="1" id="KW-0560">Oxidoreductase</keyword>
<dbReference type="Pfam" id="PF00248">
    <property type="entry name" value="Aldo_ket_red"/>
    <property type="match status" value="1"/>
</dbReference>
<gene>
    <name evidence="3" type="ORF">J2W40_001576</name>
</gene>
<dbReference type="InterPro" id="IPR023210">
    <property type="entry name" value="NADP_OxRdtase_dom"/>
</dbReference>
<evidence type="ECO:0000313" key="3">
    <source>
        <dbReference type="EMBL" id="MDR7154761.1"/>
    </source>
</evidence>
<comment type="caution">
    <text evidence="3">The sequence shown here is derived from an EMBL/GenBank/DDBJ whole genome shotgun (WGS) entry which is preliminary data.</text>
</comment>
<dbReference type="PANTHER" id="PTHR43364:SF4">
    <property type="entry name" value="NAD(P)-LINKED OXIDOREDUCTASE SUPERFAMILY PROTEIN"/>
    <property type="match status" value="1"/>
</dbReference>
<dbReference type="Proteomes" id="UP001267638">
    <property type="component" value="Unassembled WGS sequence"/>
</dbReference>
<accession>A0ABU1WZM1</accession>
<name>A0ABU1WZM1_SPHXE</name>
<evidence type="ECO:0000256" key="1">
    <source>
        <dbReference type="ARBA" id="ARBA00023002"/>
    </source>
</evidence>
<keyword evidence="4" id="KW-1185">Reference proteome</keyword>
<evidence type="ECO:0000313" key="4">
    <source>
        <dbReference type="Proteomes" id="UP001267638"/>
    </source>
</evidence>
<dbReference type="CDD" id="cd19094">
    <property type="entry name" value="AKR_Tas-like"/>
    <property type="match status" value="1"/>
</dbReference>
<protein>
    <submittedName>
        <fullName evidence="3">Aryl-alcohol dehydrogenase-like predicted oxidoreductase</fullName>
    </submittedName>
</protein>
<reference evidence="3 4" key="1">
    <citation type="submission" date="2023-07" db="EMBL/GenBank/DDBJ databases">
        <title>Sorghum-associated microbial communities from plants grown in Nebraska, USA.</title>
        <authorList>
            <person name="Schachtman D."/>
        </authorList>
    </citation>
    <scope>NUCLEOTIDE SEQUENCE [LARGE SCALE GENOMIC DNA]</scope>
    <source>
        <strain evidence="3 4">4256</strain>
    </source>
</reference>
<proteinExistence type="predicted"/>
<feature type="domain" description="NADP-dependent oxidoreductase" evidence="2">
    <location>
        <begin position="16"/>
        <end position="340"/>
    </location>
</feature>
<evidence type="ECO:0000259" key="2">
    <source>
        <dbReference type="Pfam" id="PF00248"/>
    </source>
</evidence>
<dbReference type="InterPro" id="IPR036812">
    <property type="entry name" value="NAD(P)_OxRdtase_dom_sf"/>
</dbReference>
<dbReference type="InterPro" id="IPR050523">
    <property type="entry name" value="AKR_Detox_Biosynth"/>
</dbReference>
<dbReference type="SUPFAM" id="SSF51430">
    <property type="entry name" value="NAD(P)-linked oxidoreductase"/>
    <property type="match status" value="1"/>
</dbReference>
<dbReference type="EMBL" id="JAVDWV010000006">
    <property type="protein sequence ID" value="MDR7154761.1"/>
    <property type="molecule type" value="Genomic_DNA"/>
</dbReference>